<dbReference type="Proteomes" id="UP000503313">
    <property type="component" value="Chromosome"/>
</dbReference>
<evidence type="ECO:0000313" key="2">
    <source>
        <dbReference type="EMBL" id="QKF76189.1"/>
    </source>
</evidence>
<accession>A0AAE7E654</accession>
<dbReference type="Gene3D" id="3.40.50.150">
    <property type="entry name" value="Vaccinia Virus protein VP39"/>
    <property type="match status" value="1"/>
</dbReference>
<dbReference type="RefSeq" id="WP_129011468.1">
    <property type="nucleotide sequence ID" value="NZ_CP053835.1"/>
</dbReference>
<protein>
    <submittedName>
        <fullName evidence="2">Methyltransferase</fullName>
    </submittedName>
</protein>
<proteinExistence type="predicted"/>
<evidence type="ECO:0000313" key="3">
    <source>
        <dbReference type="Proteomes" id="UP000503313"/>
    </source>
</evidence>
<dbReference type="Pfam" id="PF13847">
    <property type="entry name" value="Methyltransf_31"/>
    <property type="match status" value="1"/>
</dbReference>
<dbReference type="GO" id="GO:0032259">
    <property type="term" value="P:methylation"/>
    <property type="evidence" value="ECO:0007669"/>
    <property type="project" value="UniProtKB-KW"/>
</dbReference>
<dbReference type="AlphaFoldDB" id="A0AAE7E654"/>
<dbReference type="SUPFAM" id="SSF53335">
    <property type="entry name" value="S-adenosyl-L-methionine-dependent methyltransferases"/>
    <property type="match status" value="1"/>
</dbReference>
<organism evidence="2 3">
    <name type="scientific">Arcobacter defluvii</name>
    <dbReference type="NCBI Taxonomy" id="873191"/>
    <lineage>
        <taxon>Bacteria</taxon>
        <taxon>Pseudomonadati</taxon>
        <taxon>Campylobacterota</taxon>
        <taxon>Epsilonproteobacteria</taxon>
        <taxon>Campylobacterales</taxon>
        <taxon>Arcobacteraceae</taxon>
        <taxon>Arcobacter</taxon>
    </lineage>
</organism>
<keyword evidence="2" id="KW-0489">Methyltransferase</keyword>
<sequence length="188" mass="22008">MSKKDNTLFYQKAIKEYGVSAEGVHWNSKYTQYKRFEILTTFIKDIKKSTLIDAGCGFGEYYNYLIKNNKEPKSYIGIDCEDIMINIASKRFENIIFKKQNILIDNLKISDYYVCSGAMNILDKEEVFLFIKKCFEASNKAYAFNFLKNDSLTTIQINEILSFCKTLTNNIEIKEYYLENDISILLKK</sequence>
<keyword evidence="2" id="KW-0808">Transferase</keyword>
<feature type="domain" description="Methyltransferase" evidence="1">
    <location>
        <begin position="47"/>
        <end position="129"/>
    </location>
</feature>
<dbReference type="GO" id="GO:0008168">
    <property type="term" value="F:methyltransferase activity"/>
    <property type="evidence" value="ECO:0007669"/>
    <property type="project" value="UniProtKB-KW"/>
</dbReference>
<keyword evidence="3" id="KW-1185">Reference proteome</keyword>
<dbReference type="EMBL" id="CP053835">
    <property type="protein sequence ID" value="QKF76189.1"/>
    <property type="molecule type" value="Genomic_DNA"/>
</dbReference>
<dbReference type="KEGG" id="adz:ADFLV_0120"/>
<reference evidence="2 3" key="1">
    <citation type="submission" date="2020-05" db="EMBL/GenBank/DDBJ databases">
        <title>Complete genome sequencing of Campylobacter and Arcobacter type strains.</title>
        <authorList>
            <person name="Miller W.G."/>
            <person name="Yee E."/>
        </authorList>
    </citation>
    <scope>NUCLEOTIDE SEQUENCE [LARGE SCALE GENOMIC DNA]</scope>
    <source>
        <strain evidence="2 3">LMG 25694</strain>
    </source>
</reference>
<dbReference type="InterPro" id="IPR025714">
    <property type="entry name" value="Methyltranfer_dom"/>
</dbReference>
<evidence type="ECO:0000259" key="1">
    <source>
        <dbReference type="Pfam" id="PF13847"/>
    </source>
</evidence>
<gene>
    <name evidence="2" type="ORF">ADFLV_0120</name>
</gene>
<dbReference type="InterPro" id="IPR029063">
    <property type="entry name" value="SAM-dependent_MTases_sf"/>
</dbReference>
<name>A0AAE7E654_9BACT</name>